<dbReference type="EMBL" id="PQXJ01000266">
    <property type="protein sequence ID" value="TGO54472.1"/>
    <property type="molecule type" value="Genomic_DNA"/>
</dbReference>
<keyword evidence="3" id="KW-1185">Reference proteome</keyword>
<feature type="compositionally biased region" description="Low complexity" evidence="1">
    <location>
        <begin position="418"/>
        <end position="430"/>
    </location>
</feature>
<feature type="compositionally biased region" description="Basic and acidic residues" evidence="1">
    <location>
        <begin position="468"/>
        <end position="517"/>
    </location>
</feature>
<evidence type="ECO:0000313" key="2">
    <source>
        <dbReference type="EMBL" id="TGO54472.1"/>
    </source>
</evidence>
<reference evidence="2 3" key="1">
    <citation type="submission" date="2017-12" db="EMBL/GenBank/DDBJ databases">
        <title>Comparative genomics of Botrytis spp.</title>
        <authorList>
            <person name="Valero-Jimenez C.A."/>
            <person name="Tapia P."/>
            <person name="Veloso J."/>
            <person name="Silva-Moreno E."/>
            <person name="Staats M."/>
            <person name="Valdes J.H."/>
            <person name="Van Kan J.A.L."/>
        </authorList>
    </citation>
    <scope>NUCLEOTIDE SEQUENCE [LARGE SCALE GENOMIC DNA]</scope>
    <source>
        <strain evidence="2 3">MUCL2120</strain>
    </source>
</reference>
<accession>A0A4Z1I4S5</accession>
<comment type="caution">
    <text evidence="2">The sequence shown here is derived from an EMBL/GenBank/DDBJ whole genome shotgun (WGS) entry which is preliminary data.</text>
</comment>
<feature type="compositionally biased region" description="Polar residues" evidence="1">
    <location>
        <begin position="341"/>
        <end position="352"/>
    </location>
</feature>
<gene>
    <name evidence="2" type="ORF">BOTNAR_0266g00050</name>
</gene>
<proteinExistence type="predicted"/>
<evidence type="ECO:0000256" key="1">
    <source>
        <dbReference type="SAM" id="MobiDB-lite"/>
    </source>
</evidence>
<feature type="compositionally biased region" description="Basic and acidic residues" evidence="1">
    <location>
        <begin position="436"/>
        <end position="445"/>
    </location>
</feature>
<dbReference type="OrthoDB" id="3542976at2759"/>
<name>A0A4Z1I4S5_9HELO</name>
<feature type="compositionally biased region" description="Basic and acidic residues" evidence="1">
    <location>
        <begin position="375"/>
        <end position="391"/>
    </location>
</feature>
<sequence>MSSHHSTSKPSVRTETIKSGIFSTYKFGNHDLKVLNDCTVELDLVTLDMLFGDHFLIESTDSHEEKWIYWQITEGRDINGKTNFSLSRYHPTCKKMPYHTLSNKRIWITNYTAGQLYKTRLESETGNGSSIITSGNEALGMGETRSHRSMPSPLPGYTHSLVESQNSEMAWSGRPEPTNLSLFIGIHRKDRKVRYYGYTLTNSTRFALWWDEIADILLSKGIIKPLSAKGSKGEGKLIEKGNRIMIQFDTSSVKPKVDSLFEYKHGTAADEQYPSIFIRKKLIQKSDGAYLSKSNSTQLPITIHPLAKSQSDTSSSVYYSFSEESQNSRRPKSRSAHKTPPSVSSRDGSNQDRAPPQTKLEPFRARSVTFAASEGHIRNHPDCNKSREPHRAATSGSRFGDEPYAVEQNISFYHPPTSSHRNSASSIHSHVQTQTEEPKERERKSSKFRVPKFFKNKQDSSDGQEYSSRQERTRDRHMGRVEKKKQRREEELAEKERKDKEREEREEERKWRKEIKQMRNRRGPSEQGWNDGRGERSRKSSTRGELIFMFIIKGKGRRKRGSSVLVFLIGN</sequence>
<dbReference type="AlphaFoldDB" id="A0A4Z1I4S5"/>
<evidence type="ECO:0000313" key="3">
    <source>
        <dbReference type="Proteomes" id="UP000297452"/>
    </source>
</evidence>
<dbReference type="Proteomes" id="UP000297452">
    <property type="component" value="Unassembled WGS sequence"/>
</dbReference>
<feature type="compositionally biased region" description="Basic residues" evidence="1">
    <location>
        <begin position="446"/>
        <end position="455"/>
    </location>
</feature>
<organism evidence="2 3">
    <name type="scientific">Botryotinia narcissicola</name>
    <dbReference type="NCBI Taxonomy" id="278944"/>
    <lineage>
        <taxon>Eukaryota</taxon>
        <taxon>Fungi</taxon>
        <taxon>Dikarya</taxon>
        <taxon>Ascomycota</taxon>
        <taxon>Pezizomycotina</taxon>
        <taxon>Leotiomycetes</taxon>
        <taxon>Helotiales</taxon>
        <taxon>Sclerotiniaceae</taxon>
        <taxon>Botryotinia</taxon>
    </lineage>
</organism>
<feature type="region of interest" description="Disordered" evidence="1">
    <location>
        <begin position="317"/>
        <end position="544"/>
    </location>
</feature>
<protein>
    <submittedName>
        <fullName evidence="2">Uncharacterized protein</fullName>
    </submittedName>
</protein>